<dbReference type="PANTHER" id="PTHR42771:SF2">
    <property type="entry name" value="IRON(3+)-HYDROXAMATE IMPORT ATP-BINDING PROTEIN FHUC"/>
    <property type="match status" value="1"/>
</dbReference>
<protein>
    <recommendedName>
        <fullName evidence="7">AAA+ ATPase domain-containing protein</fullName>
    </recommendedName>
</protein>
<gene>
    <name evidence="8" type="ORF">LCGC14_2861010</name>
</gene>
<organism evidence="8">
    <name type="scientific">marine sediment metagenome</name>
    <dbReference type="NCBI Taxonomy" id="412755"/>
    <lineage>
        <taxon>unclassified sequences</taxon>
        <taxon>metagenomes</taxon>
        <taxon>ecological metagenomes</taxon>
    </lineage>
</organism>
<dbReference type="CDD" id="cd00267">
    <property type="entry name" value="ABC_ATPase"/>
    <property type="match status" value="1"/>
</dbReference>
<name>A0A0F8Y5W6_9ZZZZ</name>
<comment type="subcellular location">
    <subcellularLocation>
        <location evidence="1">Cell membrane</location>
        <topology evidence="1">Peripheral membrane protein</topology>
    </subcellularLocation>
</comment>
<dbReference type="GO" id="GO:0005886">
    <property type="term" value="C:plasma membrane"/>
    <property type="evidence" value="ECO:0007669"/>
    <property type="project" value="UniProtKB-SubCell"/>
</dbReference>
<dbReference type="PANTHER" id="PTHR42771">
    <property type="entry name" value="IRON(3+)-HYDROXAMATE IMPORT ATP-BINDING PROTEIN FHUC"/>
    <property type="match status" value="1"/>
</dbReference>
<dbReference type="Pfam" id="PF13476">
    <property type="entry name" value="AAA_23"/>
    <property type="match status" value="1"/>
</dbReference>
<dbReference type="GO" id="GO:0006302">
    <property type="term" value="P:double-strand break repair"/>
    <property type="evidence" value="ECO:0007669"/>
    <property type="project" value="InterPro"/>
</dbReference>
<feature type="domain" description="AAA+ ATPase" evidence="7">
    <location>
        <begin position="23"/>
        <end position="172"/>
    </location>
</feature>
<keyword evidence="4" id="KW-0408">Iron</keyword>
<proteinExistence type="predicted"/>
<dbReference type="GO" id="GO:0016887">
    <property type="term" value="F:ATP hydrolysis activity"/>
    <property type="evidence" value="ECO:0007669"/>
    <property type="project" value="InterPro"/>
</dbReference>
<dbReference type="AlphaFoldDB" id="A0A0F8Y5W6"/>
<dbReference type="GO" id="GO:0006811">
    <property type="term" value="P:monoatomic ion transport"/>
    <property type="evidence" value="ECO:0007669"/>
    <property type="project" value="UniProtKB-KW"/>
</dbReference>
<accession>A0A0F8Y5W6</accession>
<dbReference type="SMART" id="SM00382">
    <property type="entry name" value="AAA"/>
    <property type="match status" value="1"/>
</dbReference>
<dbReference type="Gene3D" id="3.40.50.300">
    <property type="entry name" value="P-loop containing nucleotide triphosphate hydrolases"/>
    <property type="match status" value="2"/>
</dbReference>
<dbReference type="EMBL" id="LAZR01055293">
    <property type="protein sequence ID" value="KKK76698.1"/>
    <property type="molecule type" value="Genomic_DNA"/>
</dbReference>
<dbReference type="InterPro" id="IPR051535">
    <property type="entry name" value="Siderophore_ABC-ATPase"/>
</dbReference>
<keyword evidence="6" id="KW-0472">Membrane</keyword>
<dbReference type="SUPFAM" id="SSF52540">
    <property type="entry name" value="P-loop containing nucleoside triphosphate hydrolases"/>
    <property type="match status" value="1"/>
</dbReference>
<evidence type="ECO:0000259" key="7">
    <source>
        <dbReference type="SMART" id="SM00382"/>
    </source>
</evidence>
<evidence type="ECO:0000256" key="3">
    <source>
        <dbReference type="ARBA" id="ARBA00022475"/>
    </source>
</evidence>
<keyword evidence="5" id="KW-0406">Ion transport</keyword>
<evidence type="ECO:0000256" key="2">
    <source>
        <dbReference type="ARBA" id="ARBA00022448"/>
    </source>
</evidence>
<keyword evidence="3" id="KW-1003">Cell membrane</keyword>
<dbReference type="InterPro" id="IPR027417">
    <property type="entry name" value="P-loop_NTPase"/>
</dbReference>
<evidence type="ECO:0000256" key="4">
    <source>
        <dbReference type="ARBA" id="ARBA00023004"/>
    </source>
</evidence>
<keyword evidence="2" id="KW-0813">Transport</keyword>
<evidence type="ECO:0000256" key="5">
    <source>
        <dbReference type="ARBA" id="ARBA00023065"/>
    </source>
</evidence>
<evidence type="ECO:0000256" key="6">
    <source>
        <dbReference type="ARBA" id="ARBA00023136"/>
    </source>
</evidence>
<sequence length="198" mass="22028">MIHSVEFKEDWRCFKVGDSFDFRPGVNLLVGDQGCGKSSLFAILRDAAKNGDKSLKKKARVHCDKSQLFSFDFEHENPRTVGYFLDDTLSQVAAMFSSHGECNRAVFAATRTASDCVLLMDEPDMALSIRSCKMLVLQLKALVQRNSQVIIAVHNITMIQAFDEVLSLEHRKWMPSAEFIASHLACVYCGCHPCGCGG</sequence>
<reference evidence="8" key="1">
    <citation type="journal article" date="2015" name="Nature">
        <title>Complex archaea that bridge the gap between prokaryotes and eukaryotes.</title>
        <authorList>
            <person name="Spang A."/>
            <person name="Saw J.H."/>
            <person name="Jorgensen S.L."/>
            <person name="Zaremba-Niedzwiedzka K."/>
            <person name="Martijn J."/>
            <person name="Lind A.E."/>
            <person name="van Eijk R."/>
            <person name="Schleper C."/>
            <person name="Guy L."/>
            <person name="Ettema T.J."/>
        </authorList>
    </citation>
    <scope>NUCLEOTIDE SEQUENCE</scope>
</reference>
<dbReference type="InterPro" id="IPR038729">
    <property type="entry name" value="Rad50/SbcC_AAA"/>
</dbReference>
<evidence type="ECO:0000313" key="8">
    <source>
        <dbReference type="EMBL" id="KKK76698.1"/>
    </source>
</evidence>
<evidence type="ECO:0000256" key="1">
    <source>
        <dbReference type="ARBA" id="ARBA00004202"/>
    </source>
</evidence>
<comment type="caution">
    <text evidence="8">The sequence shown here is derived from an EMBL/GenBank/DDBJ whole genome shotgun (WGS) entry which is preliminary data.</text>
</comment>
<dbReference type="InterPro" id="IPR003593">
    <property type="entry name" value="AAA+_ATPase"/>
</dbReference>